<evidence type="ECO:0000256" key="15">
    <source>
        <dbReference type="SAM" id="MobiDB-lite"/>
    </source>
</evidence>
<keyword evidence="8 14" id="KW-0863">Zinc-finger</keyword>
<dbReference type="InterPro" id="IPR013083">
    <property type="entry name" value="Znf_RING/FYVE/PHD"/>
</dbReference>
<evidence type="ECO:0000256" key="12">
    <source>
        <dbReference type="ARBA" id="ARBA00023136"/>
    </source>
</evidence>
<evidence type="ECO:0000256" key="5">
    <source>
        <dbReference type="ARBA" id="ARBA00022679"/>
    </source>
</evidence>
<evidence type="ECO:0000313" key="19">
    <source>
        <dbReference type="Proteomes" id="UP000796880"/>
    </source>
</evidence>
<comment type="catalytic activity">
    <reaction evidence="1">
        <text>S-ubiquitinyl-[E2 ubiquitin-conjugating enzyme]-L-cysteine + [acceptor protein]-L-lysine = [E2 ubiquitin-conjugating enzyme]-L-cysteine + N(6)-ubiquitinyl-[acceptor protein]-L-lysine.</text>
        <dbReference type="EC" id="2.3.2.27"/>
    </reaction>
</comment>
<keyword evidence="5" id="KW-0808">Transferase</keyword>
<evidence type="ECO:0000256" key="14">
    <source>
        <dbReference type="PROSITE-ProRule" id="PRU00175"/>
    </source>
</evidence>
<evidence type="ECO:0000256" key="13">
    <source>
        <dbReference type="ARBA" id="ARBA00024209"/>
    </source>
</evidence>
<dbReference type="GO" id="GO:0016020">
    <property type="term" value="C:membrane"/>
    <property type="evidence" value="ECO:0007669"/>
    <property type="project" value="UniProtKB-SubCell"/>
</dbReference>
<name>A0A8K0MM86_9ROSA</name>
<keyword evidence="6 16" id="KW-0812">Transmembrane</keyword>
<evidence type="ECO:0000256" key="3">
    <source>
        <dbReference type="ARBA" id="ARBA00004906"/>
    </source>
</evidence>
<dbReference type="SMART" id="SM00184">
    <property type="entry name" value="RING"/>
    <property type="match status" value="1"/>
</dbReference>
<evidence type="ECO:0000256" key="8">
    <source>
        <dbReference type="ARBA" id="ARBA00022771"/>
    </source>
</evidence>
<dbReference type="EMBL" id="VOIH02000003">
    <property type="protein sequence ID" value="KAF3451386.1"/>
    <property type="molecule type" value="Genomic_DNA"/>
</dbReference>
<keyword evidence="9" id="KW-0833">Ubl conjugation pathway</keyword>
<dbReference type="EC" id="2.3.2.27" evidence="4"/>
<proteinExistence type="inferred from homology"/>
<evidence type="ECO:0000256" key="6">
    <source>
        <dbReference type="ARBA" id="ARBA00022692"/>
    </source>
</evidence>
<gene>
    <name evidence="18" type="ORF">FNV43_RR07481</name>
</gene>
<comment type="pathway">
    <text evidence="3">Protein modification; protein ubiquitination.</text>
</comment>
<evidence type="ECO:0000256" key="16">
    <source>
        <dbReference type="SAM" id="Phobius"/>
    </source>
</evidence>
<keyword evidence="10" id="KW-0862">Zinc</keyword>
<protein>
    <recommendedName>
        <fullName evidence="4">RING-type E3 ubiquitin transferase</fullName>
        <ecNumber evidence="4">2.3.2.27</ecNumber>
    </recommendedName>
</protein>
<organism evidence="18 19">
    <name type="scientific">Rhamnella rubrinervis</name>
    <dbReference type="NCBI Taxonomy" id="2594499"/>
    <lineage>
        <taxon>Eukaryota</taxon>
        <taxon>Viridiplantae</taxon>
        <taxon>Streptophyta</taxon>
        <taxon>Embryophyta</taxon>
        <taxon>Tracheophyta</taxon>
        <taxon>Spermatophyta</taxon>
        <taxon>Magnoliopsida</taxon>
        <taxon>eudicotyledons</taxon>
        <taxon>Gunneridae</taxon>
        <taxon>Pentapetalae</taxon>
        <taxon>rosids</taxon>
        <taxon>fabids</taxon>
        <taxon>Rosales</taxon>
        <taxon>Rhamnaceae</taxon>
        <taxon>rhamnoid group</taxon>
        <taxon>Rhamneae</taxon>
        <taxon>Rhamnella</taxon>
    </lineage>
</organism>
<evidence type="ECO:0000256" key="2">
    <source>
        <dbReference type="ARBA" id="ARBA00004167"/>
    </source>
</evidence>
<feature type="compositionally biased region" description="Acidic residues" evidence="15">
    <location>
        <begin position="238"/>
        <end position="250"/>
    </location>
</feature>
<dbReference type="PANTHER" id="PTHR46913:SF1">
    <property type="entry name" value="RING-H2 FINGER PROTEIN ATL16"/>
    <property type="match status" value="1"/>
</dbReference>
<evidence type="ECO:0000256" key="9">
    <source>
        <dbReference type="ARBA" id="ARBA00022786"/>
    </source>
</evidence>
<dbReference type="PROSITE" id="PS50089">
    <property type="entry name" value="ZF_RING_2"/>
    <property type="match status" value="1"/>
</dbReference>
<dbReference type="InterPro" id="IPR044600">
    <property type="entry name" value="ATL1/ATL16-like"/>
</dbReference>
<dbReference type="InterPro" id="IPR001841">
    <property type="entry name" value="Znf_RING"/>
</dbReference>
<dbReference type="Gene3D" id="3.30.40.10">
    <property type="entry name" value="Zinc/RING finger domain, C3HC4 (zinc finger)"/>
    <property type="match status" value="1"/>
</dbReference>
<dbReference type="PANTHER" id="PTHR46913">
    <property type="entry name" value="RING-H2 FINGER PROTEIN ATL16"/>
    <property type="match status" value="1"/>
</dbReference>
<keyword evidence="19" id="KW-1185">Reference proteome</keyword>
<dbReference type="GO" id="GO:0008270">
    <property type="term" value="F:zinc ion binding"/>
    <property type="evidence" value="ECO:0007669"/>
    <property type="project" value="UniProtKB-KW"/>
</dbReference>
<keyword evidence="7" id="KW-0479">Metal-binding</keyword>
<evidence type="ECO:0000256" key="4">
    <source>
        <dbReference type="ARBA" id="ARBA00012483"/>
    </source>
</evidence>
<evidence type="ECO:0000313" key="18">
    <source>
        <dbReference type="EMBL" id="KAF3451386.1"/>
    </source>
</evidence>
<evidence type="ECO:0000256" key="11">
    <source>
        <dbReference type="ARBA" id="ARBA00022989"/>
    </source>
</evidence>
<evidence type="ECO:0000256" key="10">
    <source>
        <dbReference type="ARBA" id="ARBA00022833"/>
    </source>
</evidence>
<dbReference type="CDD" id="cd16461">
    <property type="entry name" value="RING-H2_EL5-like"/>
    <property type="match status" value="1"/>
</dbReference>
<dbReference type="GO" id="GO:0016567">
    <property type="term" value="P:protein ubiquitination"/>
    <property type="evidence" value="ECO:0007669"/>
    <property type="project" value="InterPro"/>
</dbReference>
<dbReference type="OrthoDB" id="8062037at2759"/>
<reference evidence="18" key="1">
    <citation type="submission" date="2020-03" db="EMBL/GenBank/DDBJ databases">
        <title>A high-quality chromosome-level genome assembly of a woody plant with both climbing and erect habits, Rhamnella rubrinervis.</title>
        <authorList>
            <person name="Lu Z."/>
            <person name="Yang Y."/>
            <person name="Zhu X."/>
            <person name="Sun Y."/>
        </authorList>
    </citation>
    <scope>NUCLEOTIDE SEQUENCE</scope>
    <source>
        <strain evidence="18">BYM</strain>
        <tissue evidence="18">Leaf</tissue>
    </source>
</reference>
<evidence type="ECO:0000259" key="17">
    <source>
        <dbReference type="PROSITE" id="PS50089"/>
    </source>
</evidence>
<evidence type="ECO:0000256" key="7">
    <source>
        <dbReference type="ARBA" id="ARBA00022723"/>
    </source>
</evidence>
<sequence>MGSEEDEDGFDKLGSTRKVALTVSSLFVSVLLIITVLLCYRKHLQRHQETRRRRRLAYLYQLSSQGNIGGAVPLELINFEQPQPKSGLDPLVIASLPEFVYKPKAKKGDHDHKDEGDEQVIDCSVCLSTIDEETTVRLLPNCKHMFHVECIDMWLGSNTTCPICRDVVEPRVQDQQAVGGSGVAVQATAPPMALDDEGTVQQGDEVEKASGSGGSRLSSFRRMFSSRDRSSRRVGTCGEEDAAADDIERQ</sequence>
<comment type="subcellular location">
    <subcellularLocation>
        <location evidence="2">Membrane</location>
        <topology evidence="2">Single-pass membrane protein</topology>
    </subcellularLocation>
</comment>
<evidence type="ECO:0000256" key="1">
    <source>
        <dbReference type="ARBA" id="ARBA00000900"/>
    </source>
</evidence>
<dbReference type="AlphaFoldDB" id="A0A8K0MM86"/>
<feature type="transmembrane region" description="Helical" evidence="16">
    <location>
        <begin position="20"/>
        <end position="40"/>
    </location>
</feature>
<keyword evidence="11 16" id="KW-1133">Transmembrane helix</keyword>
<feature type="region of interest" description="Disordered" evidence="15">
    <location>
        <begin position="194"/>
        <end position="250"/>
    </location>
</feature>
<comment type="caution">
    <text evidence="18">The sequence shown here is derived from an EMBL/GenBank/DDBJ whole genome shotgun (WGS) entry which is preliminary data.</text>
</comment>
<dbReference type="GO" id="GO:0061630">
    <property type="term" value="F:ubiquitin protein ligase activity"/>
    <property type="evidence" value="ECO:0007669"/>
    <property type="project" value="UniProtKB-EC"/>
</dbReference>
<accession>A0A8K0MM86</accession>
<comment type="similarity">
    <text evidence="13">Belongs to the RING-type zinc finger family. ATL subfamily.</text>
</comment>
<feature type="domain" description="RING-type" evidence="17">
    <location>
        <begin position="123"/>
        <end position="165"/>
    </location>
</feature>
<dbReference type="Pfam" id="PF13639">
    <property type="entry name" value="zf-RING_2"/>
    <property type="match status" value="1"/>
</dbReference>
<keyword evidence="12 16" id="KW-0472">Membrane</keyword>
<dbReference type="SUPFAM" id="SSF57850">
    <property type="entry name" value="RING/U-box"/>
    <property type="match status" value="1"/>
</dbReference>
<dbReference type="Proteomes" id="UP000796880">
    <property type="component" value="Unassembled WGS sequence"/>
</dbReference>